<dbReference type="SUPFAM" id="SSF52833">
    <property type="entry name" value="Thioredoxin-like"/>
    <property type="match status" value="1"/>
</dbReference>
<keyword evidence="2" id="KW-1185">Reference proteome</keyword>
<evidence type="ECO:0000313" key="2">
    <source>
        <dbReference type="Proteomes" id="UP000431080"/>
    </source>
</evidence>
<reference evidence="1 2" key="1">
    <citation type="submission" date="2019-10" db="EMBL/GenBank/DDBJ databases">
        <authorList>
            <person name="Nie G."/>
            <person name="Ming H."/>
            <person name="Yi B."/>
        </authorList>
    </citation>
    <scope>NUCLEOTIDE SEQUENCE [LARGE SCALE GENOMIC DNA]</scope>
    <source>
        <strain evidence="1 2">CFH 90414</strain>
    </source>
</reference>
<organism evidence="1 2">
    <name type="scientific">Agromyces agglutinans</name>
    <dbReference type="NCBI Taxonomy" id="2662258"/>
    <lineage>
        <taxon>Bacteria</taxon>
        <taxon>Bacillati</taxon>
        <taxon>Actinomycetota</taxon>
        <taxon>Actinomycetes</taxon>
        <taxon>Micrococcales</taxon>
        <taxon>Microbacteriaceae</taxon>
        <taxon>Agromyces</taxon>
    </lineage>
</organism>
<sequence>MTQHRLTLIGKPGCHLCDDARDVVFAVLEEIAAMPGAAGVVFDERSILDDPALAERYAEEIPVVLIDGEQHAFWRVDPVRLKTALAG</sequence>
<dbReference type="EMBL" id="WJIF01000003">
    <property type="protein sequence ID" value="MRG59637.1"/>
    <property type="molecule type" value="Genomic_DNA"/>
</dbReference>
<dbReference type="InterPro" id="IPR008554">
    <property type="entry name" value="Glutaredoxin-like"/>
</dbReference>
<name>A0A6I2F785_9MICO</name>
<dbReference type="AlphaFoldDB" id="A0A6I2F785"/>
<dbReference type="Gene3D" id="3.40.30.10">
    <property type="entry name" value="Glutaredoxin"/>
    <property type="match status" value="1"/>
</dbReference>
<comment type="caution">
    <text evidence="1">The sequence shown here is derived from an EMBL/GenBank/DDBJ whole genome shotgun (WGS) entry which is preliminary data.</text>
</comment>
<accession>A0A6I2F785</accession>
<proteinExistence type="predicted"/>
<dbReference type="Pfam" id="PF05768">
    <property type="entry name" value="Glrx-like"/>
    <property type="match status" value="1"/>
</dbReference>
<protein>
    <submittedName>
        <fullName evidence="1">Glutaredoxin family protein</fullName>
    </submittedName>
</protein>
<dbReference type="RefSeq" id="WP_312854987.1">
    <property type="nucleotide sequence ID" value="NZ_WJIF01000003.1"/>
</dbReference>
<gene>
    <name evidence="1" type="ORF">GE115_07095</name>
</gene>
<evidence type="ECO:0000313" key="1">
    <source>
        <dbReference type="EMBL" id="MRG59637.1"/>
    </source>
</evidence>
<dbReference type="Proteomes" id="UP000431080">
    <property type="component" value="Unassembled WGS sequence"/>
</dbReference>
<dbReference type="InterPro" id="IPR036249">
    <property type="entry name" value="Thioredoxin-like_sf"/>
</dbReference>